<name>A0A0D0A2K1_9AGAM</name>
<dbReference type="Proteomes" id="UP000054018">
    <property type="component" value="Unassembled WGS sequence"/>
</dbReference>
<dbReference type="OrthoDB" id="3228793at2759"/>
<dbReference type="HOGENOM" id="CLU_2606340_0_0_1"/>
<organism evidence="2 3">
    <name type="scientific">Pisolithus microcarpus 441</name>
    <dbReference type="NCBI Taxonomy" id="765257"/>
    <lineage>
        <taxon>Eukaryota</taxon>
        <taxon>Fungi</taxon>
        <taxon>Dikarya</taxon>
        <taxon>Basidiomycota</taxon>
        <taxon>Agaricomycotina</taxon>
        <taxon>Agaricomycetes</taxon>
        <taxon>Agaricomycetidae</taxon>
        <taxon>Boletales</taxon>
        <taxon>Sclerodermatineae</taxon>
        <taxon>Pisolithaceae</taxon>
        <taxon>Pisolithus</taxon>
    </lineage>
</organism>
<dbReference type="AlphaFoldDB" id="A0A0D0A2K1"/>
<reference evidence="2 3" key="1">
    <citation type="submission" date="2014-04" db="EMBL/GenBank/DDBJ databases">
        <authorList>
            <consortium name="DOE Joint Genome Institute"/>
            <person name="Kuo A."/>
            <person name="Kohler A."/>
            <person name="Costa M.D."/>
            <person name="Nagy L.G."/>
            <person name="Floudas D."/>
            <person name="Copeland A."/>
            <person name="Barry K.W."/>
            <person name="Cichocki N."/>
            <person name="Veneault-Fourrey C."/>
            <person name="LaButti K."/>
            <person name="Lindquist E.A."/>
            <person name="Lipzen A."/>
            <person name="Lundell T."/>
            <person name="Morin E."/>
            <person name="Murat C."/>
            <person name="Sun H."/>
            <person name="Tunlid A."/>
            <person name="Henrissat B."/>
            <person name="Grigoriev I.V."/>
            <person name="Hibbett D.S."/>
            <person name="Martin F."/>
            <person name="Nordberg H.P."/>
            <person name="Cantor M.N."/>
            <person name="Hua S.X."/>
        </authorList>
    </citation>
    <scope>NUCLEOTIDE SEQUENCE [LARGE SCALE GENOMIC DNA]</scope>
    <source>
        <strain evidence="2 3">441</strain>
    </source>
</reference>
<keyword evidence="3" id="KW-1185">Reference proteome</keyword>
<dbReference type="Pfam" id="PF14200">
    <property type="entry name" value="RicinB_lectin_2"/>
    <property type="match status" value="1"/>
</dbReference>
<accession>A0A0D0A2K1</accession>
<dbReference type="Gene3D" id="2.80.10.50">
    <property type="match status" value="1"/>
</dbReference>
<proteinExistence type="predicted"/>
<feature type="domain" description="Ricin B lectin" evidence="1">
    <location>
        <begin position="5"/>
        <end position="63"/>
    </location>
</feature>
<dbReference type="EMBL" id="KN833702">
    <property type="protein sequence ID" value="KIK26298.1"/>
    <property type="molecule type" value="Genomic_DNA"/>
</dbReference>
<dbReference type="InterPro" id="IPR000772">
    <property type="entry name" value="Ricin_B_lectin"/>
</dbReference>
<evidence type="ECO:0000313" key="2">
    <source>
        <dbReference type="EMBL" id="KIK26298.1"/>
    </source>
</evidence>
<dbReference type="InterPro" id="IPR035992">
    <property type="entry name" value="Ricin_B-like_lectins"/>
</dbReference>
<protein>
    <recommendedName>
        <fullName evidence="1">Ricin B lectin domain-containing protein</fullName>
    </recommendedName>
</protein>
<dbReference type="SUPFAM" id="SSF50370">
    <property type="entry name" value="Ricin B-like lectins"/>
    <property type="match status" value="1"/>
</dbReference>
<evidence type="ECO:0000313" key="3">
    <source>
        <dbReference type="Proteomes" id="UP000054018"/>
    </source>
</evidence>
<reference evidence="3" key="2">
    <citation type="submission" date="2015-01" db="EMBL/GenBank/DDBJ databases">
        <title>Evolutionary Origins and Diversification of the Mycorrhizal Mutualists.</title>
        <authorList>
            <consortium name="DOE Joint Genome Institute"/>
            <consortium name="Mycorrhizal Genomics Consortium"/>
            <person name="Kohler A."/>
            <person name="Kuo A."/>
            <person name="Nagy L.G."/>
            <person name="Floudas D."/>
            <person name="Copeland A."/>
            <person name="Barry K.W."/>
            <person name="Cichocki N."/>
            <person name="Veneault-Fourrey C."/>
            <person name="LaButti K."/>
            <person name="Lindquist E.A."/>
            <person name="Lipzen A."/>
            <person name="Lundell T."/>
            <person name="Morin E."/>
            <person name="Murat C."/>
            <person name="Riley R."/>
            <person name="Ohm R."/>
            <person name="Sun H."/>
            <person name="Tunlid A."/>
            <person name="Henrissat B."/>
            <person name="Grigoriev I.V."/>
            <person name="Hibbett D.S."/>
            <person name="Martin F."/>
        </authorList>
    </citation>
    <scope>NUCLEOTIDE SEQUENCE [LARGE SCALE GENOMIC DNA]</scope>
    <source>
        <strain evidence="3">441</strain>
    </source>
</reference>
<sequence>MMQLSHGIYKFLNRQSGTAMDVVGDSIVGMPPSLSETQKWEIMPLGDGFMIRNVQTQKYLSVKTLFRTSPVVATSYPTAWHINRVYLPDENAVFYE</sequence>
<gene>
    <name evidence="2" type="ORF">PISMIDRAFT_271674</name>
</gene>
<evidence type="ECO:0000259" key="1">
    <source>
        <dbReference type="Pfam" id="PF14200"/>
    </source>
</evidence>